<evidence type="ECO:0000256" key="1">
    <source>
        <dbReference type="ARBA" id="ARBA00004651"/>
    </source>
</evidence>
<evidence type="ECO:0000256" key="7">
    <source>
        <dbReference type="SAM" id="MobiDB-lite"/>
    </source>
</evidence>
<comment type="subcellular location">
    <subcellularLocation>
        <location evidence="1">Cell membrane</location>
        <topology evidence="1">Multi-pass membrane protein</topology>
    </subcellularLocation>
</comment>
<feature type="region of interest" description="Disordered" evidence="7">
    <location>
        <begin position="681"/>
        <end position="724"/>
    </location>
</feature>
<feature type="transmembrane region" description="Helical" evidence="8">
    <location>
        <begin position="51"/>
        <end position="76"/>
    </location>
</feature>
<dbReference type="InterPro" id="IPR050171">
    <property type="entry name" value="MFS_Transporters"/>
</dbReference>
<dbReference type="InterPro" id="IPR036259">
    <property type="entry name" value="MFS_trans_sf"/>
</dbReference>
<evidence type="ECO:0000313" key="10">
    <source>
        <dbReference type="EMBL" id="CDF34129.1"/>
    </source>
</evidence>
<keyword evidence="11" id="KW-1185">Reference proteome</keyword>
<feature type="transmembrane region" description="Helical" evidence="8">
    <location>
        <begin position="426"/>
        <end position="446"/>
    </location>
</feature>
<dbReference type="GO" id="GO:0022857">
    <property type="term" value="F:transmembrane transporter activity"/>
    <property type="evidence" value="ECO:0007669"/>
    <property type="project" value="InterPro"/>
</dbReference>
<dbReference type="PROSITE" id="PS50850">
    <property type="entry name" value="MFS"/>
    <property type="match status" value="1"/>
</dbReference>
<dbReference type="Proteomes" id="UP000012073">
    <property type="component" value="Unassembled WGS sequence"/>
</dbReference>
<evidence type="ECO:0000256" key="2">
    <source>
        <dbReference type="ARBA" id="ARBA00022448"/>
    </source>
</evidence>
<dbReference type="Gene3D" id="1.20.1250.20">
    <property type="entry name" value="MFS general substrate transporter like domains"/>
    <property type="match status" value="1"/>
</dbReference>
<feature type="transmembrane region" description="Helical" evidence="8">
    <location>
        <begin position="117"/>
        <end position="137"/>
    </location>
</feature>
<evidence type="ECO:0000256" key="4">
    <source>
        <dbReference type="ARBA" id="ARBA00022692"/>
    </source>
</evidence>
<dbReference type="SUPFAM" id="SSF103473">
    <property type="entry name" value="MFS general substrate transporter"/>
    <property type="match status" value="1"/>
</dbReference>
<proteinExistence type="predicted"/>
<dbReference type="RefSeq" id="XP_005713948.1">
    <property type="nucleotide sequence ID" value="XM_005713891.1"/>
</dbReference>
<dbReference type="Gramene" id="CDF34129">
    <property type="protein sequence ID" value="CDF34129"/>
    <property type="gene ID" value="CHC_T00002821001"/>
</dbReference>
<keyword evidence="6 8" id="KW-0472">Membrane</keyword>
<feature type="compositionally biased region" description="Polar residues" evidence="7">
    <location>
        <begin position="699"/>
        <end position="710"/>
    </location>
</feature>
<keyword evidence="2" id="KW-0813">Transport</keyword>
<feature type="compositionally biased region" description="Pro residues" evidence="7">
    <location>
        <begin position="640"/>
        <end position="655"/>
    </location>
</feature>
<keyword evidence="3" id="KW-1003">Cell membrane</keyword>
<reference evidence="11" key="1">
    <citation type="journal article" date="2013" name="Proc. Natl. Acad. Sci. U.S.A.">
        <title>Genome structure and metabolic features in the red seaweed Chondrus crispus shed light on evolution of the Archaeplastida.</title>
        <authorList>
            <person name="Collen J."/>
            <person name="Porcel B."/>
            <person name="Carre W."/>
            <person name="Ball S.G."/>
            <person name="Chaparro C."/>
            <person name="Tonon T."/>
            <person name="Barbeyron T."/>
            <person name="Michel G."/>
            <person name="Noel B."/>
            <person name="Valentin K."/>
            <person name="Elias M."/>
            <person name="Artiguenave F."/>
            <person name="Arun A."/>
            <person name="Aury J.M."/>
            <person name="Barbosa-Neto J.F."/>
            <person name="Bothwell J.H."/>
            <person name="Bouget F.Y."/>
            <person name="Brillet L."/>
            <person name="Cabello-Hurtado F."/>
            <person name="Capella-Gutierrez S."/>
            <person name="Charrier B."/>
            <person name="Cladiere L."/>
            <person name="Cock J.M."/>
            <person name="Coelho S.M."/>
            <person name="Colleoni C."/>
            <person name="Czjzek M."/>
            <person name="Da Silva C."/>
            <person name="Delage L."/>
            <person name="Denoeud F."/>
            <person name="Deschamps P."/>
            <person name="Dittami S.M."/>
            <person name="Gabaldon T."/>
            <person name="Gachon C.M."/>
            <person name="Groisillier A."/>
            <person name="Herve C."/>
            <person name="Jabbari K."/>
            <person name="Katinka M."/>
            <person name="Kloareg B."/>
            <person name="Kowalczyk N."/>
            <person name="Labadie K."/>
            <person name="Leblanc C."/>
            <person name="Lopez P.J."/>
            <person name="McLachlan D.H."/>
            <person name="Meslet-Cladiere L."/>
            <person name="Moustafa A."/>
            <person name="Nehr Z."/>
            <person name="Nyvall Collen P."/>
            <person name="Panaud O."/>
            <person name="Partensky F."/>
            <person name="Poulain J."/>
            <person name="Rensing S.A."/>
            <person name="Rousvoal S."/>
            <person name="Samson G."/>
            <person name="Symeonidi A."/>
            <person name="Weissenbach J."/>
            <person name="Zambounis A."/>
            <person name="Wincker P."/>
            <person name="Boyen C."/>
        </authorList>
    </citation>
    <scope>NUCLEOTIDE SEQUENCE [LARGE SCALE GENOMIC DNA]</scope>
    <source>
        <strain evidence="11">cv. Stackhouse</strain>
    </source>
</reference>
<sequence length="724" mass="77193">MALDTFPDLPQSATAQKRWSIAFTAALMNAIQSGSFFFTPTTLMPLIVADFGISLSLSTVPIAVGKVAYVLLLIPGGIMVDHYGPRRCVLAGIFGLALIMTMYSLFVASFWSLLVSHILLAAVASVSGVPVYSIFIAQWFEGGIGLAMGLVLAGYSAGGTLVPPLLGPIASACGWRVAMGCMCSLLWFVGLPVSYFFLHEYGTSKQQIDPEDAQPLVDSVSAQSETSRLLPEEGHENVSYGLPDTGMTDQRSWTFVGFAFSYILLQYCFGCFGENVMFFLTIDRGMSLGVASLFFSALNLAAFTAKLVGGHLGDHFDRFHVASASSGIAAVGTMFLFLDTPGLDEDKVPSLTTHPVAMLTFTVLFGFGYGATFNCLYALTPIVFGKQNLGQTQSTLFGLGLAGNAVGSVLTGVLRSKYGSYERPFLIAGVACLANFFVFNVTRMTLGGSLEGFKTLNEEQETPSMTGTYHGIEELEAAEDEIRQRIGGYRSAGTSAKVSPKSSHPQLVKFGDFPSADFAPISSPVHERLRSSQSEHLAIGKDVPVSPLSTSTSFMSHHRHNGTGMQIEHGYPIVRDWSNSSLRSYLGRTTSIDSNLASPKARPLRKSSTMEKIIESGILSASFEAVGYLGSGSSIRHPCRSPPSGSPPSGSPLPSLPRGLPSLPNYGTAYGSPHFRLVSSDAAQSSQGDSTFVGALTPSIASMNTASGSRTNEDQRPKSESTKE</sequence>
<evidence type="ECO:0000256" key="8">
    <source>
        <dbReference type="SAM" id="Phobius"/>
    </source>
</evidence>
<dbReference type="GO" id="GO:0005886">
    <property type="term" value="C:plasma membrane"/>
    <property type="evidence" value="ECO:0007669"/>
    <property type="project" value="UniProtKB-SubCell"/>
</dbReference>
<evidence type="ECO:0000259" key="9">
    <source>
        <dbReference type="PROSITE" id="PS50850"/>
    </source>
</evidence>
<organism evidence="10 11">
    <name type="scientific">Chondrus crispus</name>
    <name type="common">Carrageen Irish moss</name>
    <name type="synonym">Polymorpha crispa</name>
    <dbReference type="NCBI Taxonomy" id="2769"/>
    <lineage>
        <taxon>Eukaryota</taxon>
        <taxon>Rhodophyta</taxon>
        <taxon>Florideophyceae</taxon>
        <taxon>Rhodymeniophycidae</taxon>
        <taxon>Gigartinales</taxon>
        <taxon>Gigartinaceae</taxon>
        <taxon>Chondrus</taxon>
    </lineage>
</organism>
<dbReference type="TCDB" id="2.A.1.79.2">
    <property type="family name" value="the major facilitator superfamily (mfs)"/>
</dbReference>
<feature type="transmembrane region" description="Helical" evidence="8">
    <location>
        <begin position="255"/>
        <end position="280"/>
    </location>
</feature>
<feature type="region of interest" description="Disordered" evidence="7">
    <location>
        <begin position="636"/>
        <end position="667"/>
    </location>
</feature>
<dbReference type="GeneID" id="17321663"/>
<feature type="transmembrane region" description="Helical" evidence="8">
    <location>
        <begin position="286"/>
        <end position="307"/>
    </location>
</feature>
<feature type="transmembrane region" description="Helical" evidence="8">
    <location>
        <begin position="358"/>
        <end position="384"/>
    </location>
</feature>
<feature type="transmembrane region" description="Helical" evidence="8">
    <location>
        <begin position="177"/>
        <end position="198"/>
    </location>
</feature>
<feature type="transmembrane region" description="Helical" evidence="8">
    <location>
        <begin position="144"/>
        <end position="165"/>
    </location>
</feature>
<feature type="compositionally biased region" description="Basic and acidic residues" evidence="7">
    <location>
        <begin position="711"/>
        <end position="724"/>
    </location>
</feature>
<keyword evidence="4 8" id="KW-0812">Transmembrane</keyword>
<evidence type="ECO:0000256" key="5">
    <source>
        <dbReference type="ARBA" id="ARBA00022989"/>
    </source>
</evidence>
<feature type="compositionally biased region" description="Low complexity" evidence="7">
    <location>
        <begin position="681"/>
        <end position="690"/>
    </location>
</feature>
<evidence type="ECO:0000256" key="6">
    <source>
        <dbReference type="ARBA" id="ARBA00023136"/>
    </source>
</evidence>
<dbReference type="InterPro" id="IPR011701">
    <property type="entry name" value="MFS"/>
</dbReference>
<gene>
    <name evidence="10" type="ORF">CHC_T00002821001</name>
</gene>
<dbReference type="InterPro" id="IPR020846">
    <property type="entry name" value="MFS_dom"/>
</dbReference>
<dbReference type="OrthoDB" id="5667at2759"/>
<feature type="transmembrane region" description="Helical" evidence="8">
    <location>
        <begin position="319"/>
        <end position="338"/>
    </location>
</feature>
<accession>R7Q7X2</accession>
<dbReference type="AlphaFoldDB" id="R7Q7X2"/>
<feature type="transmembrane region" description="Helical" evidence="8">
    <location>
        <begin position="21"/>
        <end position="39"/>
    </location>
</feature>
<feature type="domain" description="Major facilitator superfamily (MFS) profile" evidence="9">
    <location>
        <begin position="18"/>
        <end position="446"/>
    </location>
</feature>
<keyword evidence="5 8" id="KW-1133">Transmembrane helix</keyword>
<feature type="transmembrane region" description="Helical" evidence="8">
    <location>
        <begin position="88"/>
        <end position="111"/>
    </location>
</feature>
<dbReference type="PANTHER" id="PTHR23517">
    <property type="entry name" value="RESISTANCE PROTEIN MDTM, PUTATIVE-RELATED-RELATED"/>
    <property type="match status" value="1"/>
</dbReference>
<protein>
    <recommendedName>
        <fullName evidence="9">Major facilitator superfamily (MFS) profile domain-containing protein</fullName>
    </recommendedName>
</protein>
<dbReference type="EMBL" id="HG001674">
    <property type="protein sequence ID" value="CDF34129.1"/>
    <property type="molecule type" value="Genomic_DNA"/>
</dbReference>
<evidence type="ECO:0000313" key="11">
    <source>
        <dbReference type="Proteomes" id="UP000012073"/>
    </source>
</evidence>
<evidence type="ECO:0000256" key="3">
    <source>
        <dbReference type="ARBA" id="ARBA00022475"/>
    </source>
</evidence>
<name>R7Q7X2_CHOCR</name>
<dbReference type="Pfam" id="PF07690">
    <property type="entry name" value="MFS_1"/>
    <property type="match status" value="2"/>
</dbReference>
<dbReference type="KEGG" id="ccp:CHC_T00002821001"/>